<evidence type="ECO:0000256" key="1">
    <source>
        <dbReference type="SAM" id="SignalP"/>
    </source>
</evidence>
<dbReference type="Proteomes" id="UP001230915">
    <property type="component" value="Unassembled WGS sequence"/>
</dbReference>
<evidence type="ECO:0008006" key="4">
    <source>
        <dbReference type="Google" id="ProtNLM"/>
    </source>
</evidence>
<feature type="signal peptide" evidence="1">
    <location>
        <begin position="1"/>
        <end position="22"/>
    </location>
</feature>
<organism evidence="2 3">
    <name type="scientific">Mesonia profundi</name>
    <dbReference type="NCBI Taxonomy" id="3070998"/>
    <lineage>
        <taxon>Bacteria</taxon>
        <taxon>Pseudomonadati</taxon>
        <taxon>Bacteroidota</taxon>
        <taxon>Flavobacteriia</taxon>
        <taxon>Flavobacteriales</taxon>
        <taxon>Flavobacteriaceae</taxon>
        <taxon>Mesonia</taxon>
    </lineage>
</organism>
<keyword evidence="1" id="KW-0732">Signal</keyword>
<dbReference type="RefSeq" id="WP_308863884.1">
    <property type="nucleotide sequence ID" value="NZ_JAVHUL010000012.1"/>
</dbReference>
<keyword evidence="3" id="KW-1185">Reference proteome</keyword>
<name>A0ABU1A2T1_9FLAO</name>
<reference evidence="2 3" key="1">
    <citation type="submission" date="2023-08" db="EMBL/GenBank/DDBJ databases">
        <title>Mesonia sp. MT50, isolated from deep-sea sediment of the Mariana Trench.</title>
        <authorList>
            <person name="Fu H."/>
        </authorList>
    </citation>
    <scope>NUCLEOTIDE SEQUENCE [LARGE SCALE GENOMIC DNA]</scope>
    <source>
        <strain evidence="2 3">MT50</strain>
    </source>
</reference>
<proteinExistence type="predicted"/>
<dbReference type="EMBL" id="JAVHUL010000012">
    <property type="protein sequence ID" value="MDQ7917169.1"/>
    <property type="molecule type" value="Genomic_DNA"/>
</dbReference>
<comment type="caution">
    <text evidence="2">The sequence shown here is derived from an EMBL/GenBank/DDBJ whole genome shotgun (WGS) entry which is preliminary data.</text>
</comment>
<sequence>MKKLILGLLVLSVMLFGKSLKAQTATSATDLYTSHNKGKIFVYWGWNRGYYTKSDIHFTGSDYDFTIKDAKAHDKPKPISFKNYLQPDRVTIPQTNFRIGYFISDHYNISAGIDHMKYVMSYQTANVSGYIDVSSPVGDEYNGVYDNTPTQIDDNFVHLEHTDGLNYVNFEFSRYDDLGKLLGFEWNTDIFQINITEGVGIGALVPKTNATILDRERYDQFHLAGFGLSLKQGINFTFFKYFFVQVEAKEGYINMPNIRTTHSRSDKASQDFFYFQPSIMFGGIFRL</sequence>
<gene>
    <name evidence="2" type="ORF">RBU60_06240</name>
</gene>
<feature type="chain" id="PRO_5046273879" description="Outer membrane protein beta-barrel domain-containing protein" evidence="1">
    <location>
        <begin position="23"/>
        <end position="287"/>
    </location>
</feature>
<accession>A0ABU1A2T1</accession>
<evidence type="ECO:0000313" key="2">
    <source>
        <dbReference type="EMBL" id="MDQ7917169.1"/>
    </source>
</evidence>
<evidence type="ECO:0000313" key="3">
    <source>
        <dbReference type="Proteomes" id="UP001230915"/>
    </source>
</evidence>
<protein>
    <recommendedName>
        <fullName evidence="4">Outer membrane protein beta-barrel domain-containing protein</fullName>
    </recommendedName>
</protein>